<dbReference type="Gramene" id="KOM49908">
    <property type="protein sequence ID" value="KOM49908"/>
    <property type="gene ID" value="LR48_Vigan08g073500"/>
</dbReference>
<dbReference type="Proteomes" id="UP000053144">
    <property type="component" value="Chromosome 8"/>
</dbReference>
<gene>
    <name evidence="2" type="ORF">LR48_Vigan08g073500</name>
</gene>
<dbReference type="STRING" id="3914.A0A0L9V4H8"/>
<dbReference type="EMBL" id="CM003378">
    <property type="protein sequence ID" value="KOM49908.1"/>
    <property type="molecule type" value="Genomic_DNA"/>
</dbReference>
<evidence type="ECO:0000313" key="3">
    <source>
        <dbReference type="Proteomes" id="UP000053144"/>
    </source>
</evidence>
<evidence type="ECO:0000256" key="1">
    <source>
        <dbReference type="SAM" id="MobiDB-lite"/>
    </source>
</evidence>
<reference evidence="3" key="1">
    <citation type="journal article" date="2015" name="Proc. Natl. Acad. Sci. U.S.A.">
        <title>Genome sequencing of adzuki bean (Vigna angularis) provides insight into high starch and low fat accumulation and domestication.</title>
        <authorList>
            <person name="Yang K."/>
            <person name="Tian Z."/>
            <person name="Chen C."/>
            <person name="Luo L."/>
            <person name="Zhao B."/>
            <person name="Wang Z."/>
            <person name="Yu L."/>
            <person name="Li Y."/>
            <person name="Sun Y."/>
            <person name="Li W."/>
            <person name="Chen Y."/>
            <person name="Li Y."/>
            <person name="Zhang Y."/>
            <person name="Ai D."/>
            <person name="Zhao J."/>
            <person name="Shang C."/>
            <person name="Ma Y."/>
            <person name="Wu B."/>
            <person name="Wang M."/>
            <person name="Gao L."/>
            <person name="Sun D."/>
            <person name="Zhang P."/>
            <person name="Guo F."/>
            <person name="Wang W."/>
            <person name="Li Y."/>
            <person name="Wang J."/>
            <person name="Varshney R.K."/>
            <person name="Wang J."/>
            <person name="Ling H.Q."/>
            <person name="Wan P."/>
        </authorList>
    </citation>
    <scope>NUCLEOTIDE SEQUENCE</scope>
    <source>
        <strain evidence="3">cv. Jingnong 6</strain>
    </source>
</reference>
<dbReference type="AlphaFoldDB" id="A0A0L9V4H8"/>
<evidence type="ECO:0000313" key="2">
    <source>
        <dbReference type="EMBL" id="KOM49908.1"/>
    </source>
</evidence>
<proteinExistence type="predicted"/>
<feature type="region of interest" description="Disordered" evidence="1">
    <location>
        <begin position="155"/>
        <end position="181"/>
    </location>
</feature>
<feature type="compositionally biased region" description="Acidic residues" evidence="1">
    <location>
        <begin position="73"/>
        <end position="82"/>
    </location>
</feature>
<feature type="region of interest" description="Disordered" evidence="1">
    <location>
        <begin position="1"/>
        <end position="84"/>
    </location>
</feature>
<name>A0A0L9V4H8_PHAAN</name>
<evidence type="ECO:0008006" key="4">
    <source>
        <dbReference type="Google" id="ProtNLM"/>
    </source>
</evidence>
<feature type="compositionally biased region" description="Basic and acidic residues" evidence="1">
    <location>
        <begin position="159"/>
        <end position="168"/>
    </location>
</feature>
<sequence length="243" mass="27154">MARTRGASFNSRGESSRGESSSQGEARRRSTVSACRSRAAPIQDDPIVEERAIEEQTYEAYETHGEENAFEAPNDDDDEEEHADVHDIQEDVGGFLGDADVVAIDHVWLHFRAHVVSNVRHATSPSDCVDGYIQWFRRVSHPYIIAVADDARPALAPRQHPDVPQEARPHHRSSPPSPSGALARFRRMARMLQSLISCRHVTEGTVAHQVSVDLLHIANEGIDEYSPTRRGQRHVRGRRSTSN</sequence>
<protein>
    <recommendedName>
        <fullName evidence="4">Aminotransferase-like plant mobile domain-containing protein</fullName>
    </recommendedName>
</protein>
<organism evidence="2 3">
    <name type="scientific">Phaseolus angularis</name>
    <name type="common">Azuki bean</name>
    <name type="synonym">Vigna angularis</name>
    <dbReference type="NCBI Taxonomy" id="3914"/>
    <lineage>
        <taxon>Eukaryota</taxon>
        <taxon>Viridiplantae</taxon>
        <taxon>Streptophyta</taxon>
        <taxon>Embryophyta</taxon>
        <taxon>Tracheophyta</taxon>
        <taxon>Spermatophyta</taxon>
        <taxon>Magnoliopsida</taxon>
        <taxon>eudicotyledons</taxon>
        <taxon>Gunneridae</taxon>
        <taxon>Pentapetalae</taxon>
        <taxon>rosids</taxon>
        <taxon>fabids</taxon>
        <taxon>Fabales</taxon>
        <taxon>Fabaceae</taxon>
        <taxon>Papilionoideae</taxon>
        <taxon>50 kb inversion clade</taxon>
        <taxon>NPAAA clade</taxon>
        <taxon>indigoferoid/millettioid clade</taxon>
        <taxon>Phaseoleae</taxon>
        <taxon>Vigna</taxon>
    </lineage>
</organism>
<accession>A0A0L9V4H8</accession>